<sequence length="165" mass="17276">MARAMALIGRFAVIVLGYAVAITAASLFLHAMVVPVLGFTTDEEQWLALGGLVVSVPFVAVVIGYFAFLPAAFAIIVSELLRWRGFLFHAFAGAMTALAAAATYRANGVLVIEGFDAAQAAPLSPAADADLTLVVLATGMVAGIAYWMLAGRGAGSWRRETDQRA</sequence>
<gene>
    <name evidence="2" type="ORF">J5Y06_04075</name>
</gene>
<evidence type="ECO:0000313" key="3">
    <source>
        <dbReference type="Proteomes" id="UP000666240"/>
    </source>
</evidence>
<organism evidence="2 3">
    <name type="scientific">Tianweitania sediminis</name>
    <dbReference type="NCBI Taxonomy" id="1502156"/>
    <lineage>
        <taxon>Bacteria</taxon>
        <taxon>Pseudomonadati</taxon>
        <taxon>Pseudomonadota</taxon>
        <taxon>Alphaproteobacteria</taxon>
        <taxon>Hyphomicrobiales</taxon>
        <taxon>Phyllobacteriaceae</taxon>
        <taxon>Tianweitania</taxon>
    </lineage>
</organism>
<reference evidence="2" key="1">
    <citation type="submission" date="2021-03" db="EMBL/GenBank/DDBJ databases">
        <title>Genome sequencing and assembly of Tianweitania sediminis.</title>
        <authorList>
            <person name="Chhetri G."/>
        </authorList>
    </citation>
    <scope>NUCLEOTIDE SEQUENCE</scope>
    <source>
        <strain evidence="2">Z8</strain>
    </source>
</reference>
<feature type="transmembrane region" description="Helical" evidence="1">
    <location>
        <begin position="86"/>
        <end position="104"/>
    </location>
</feature>
<feature type="transmembrane region" description="Helical" evidence="1">
    <location>
        <begin position="12"/>
        <end position="34"/>
    </location>
</feature>
<keyword evidence="3" id="KW-1185">Reference proteome</keyword>
<evidence type="ECO:0000313" key="2">
    <source>
        <dbReference type="EMBL" id="MBP0437834.1"/>
    </source>
</evidence>
<feature type="transmembrane region" description="Helical" evidence="1">
    <location>
        <begin position="131"/>
        <end position="149"/>
    </location>
</feature>
<name>A0A8J7UIN3_9HYPH</name>
<evidence type="ECO:0000256" key="1">
    <source>
        <dbReference type="SAM" id="Phobius"/>
    </source>
</evidence>
<accession>A0A8J7UIN3</accession>
<dbReference type="AlphaFoldDB" id="A0A8J7UIN3"/>
<keyword evidence="1" id="KW-0472">Membrane</keyword>
<feature type="transmembrane region" description="Helical" evidence="1">
    <location>
        <begin position="46"/>
        <end position="74"/>
    </location>
</feature>
<protein>
    <submittedName>
        <fullName evidence="2">Uncharacterized protein</fullName>
    </submittedName>
</protein>
<dbReference type="Proteomes" id="UP000666240">
    <property type="component" value="Unassembled WGS sequence"/>
</dbReference>
<keyword evidence="1" id="KW-1133">Transmembrane helix</keyword>
<dbReference type="EMBL" id="JAGIYY010000001">
    <property type="protein sequence ID" value="MBP0437834.1"/>
    <property type="molecule type" value="Genomic_DNA"/>
</dbReference>
<proteinExistence type="predicted"/>
<keyword evidence="1" id="KW-0812">Transmembrane</keyword>
<comment type="caution">
    <text evidence="2">The sequence shown here is derived from an EMBL/GenBank/DDBJ whole genome shotgun (WGS) entry which is preliminary data.</text>
</comment>